<sequence>MADGSEKREAHRALLGTKVSWTADNLHWQEDNSQDVSSTGMMLRTAQQIEPGTMLTLAFKLPNRKFLEPITAEAEVMRAVRRQERQIGVGLRFIVLRSHDSRVVQEFVCRIIGLPLDDVIDSLGDAEDDGYSYQMDRLLCEADERNARLADQQLIKDNARLRKDSFRTWRERGKRIALLALFIFLAFKVKESLVGLNILLPGR</sequence>
<dbReference type="InterPro" id="IPR009875">
    <property type="entry name" value="PilZ_domain"/>
</dbReference>
<comment type="caution">
    <text evidence="3">The sequence shown here is derived from an EMBL/GenBank/DDBJ whole genome shotgun (WGS) entry which is preliminary data.</text>
</comment>
<keyword evidence="1" id="KW-0812">Transmembrane</keyword>
<dbReference type="Proteomes" id="UP001154240">
    <property type="component" value="Unassembled WGS sequence"/>
</dbReference>
<feature type="transmembrane region" description="Helical" evidence="1">
    <location>
        <begin position="176"/>
        <end position="200"/>
    </location>
</feature>
<dbReference type="EMBL" id="JAPHEH010000001">
    <property type="protein sequence ID" value="MDG4476176.1"/>
    <property type="molecule type" value="Genomic_DNA"/>
</dbReference>
<keyword evidence="1" id="KW-1133">Transmembrane helix</keyword>
<organism evidence="3 4">
    <name type="scientific">Thiovibrio frasassiensis</name>
    <dbReference type="NCBI Taxonomy" id="2984131"/>
    <lineage>
        <taxon>Bacteria</taxon>
        <taxon>Pseudomonadati</taxon>
        <taxon>Thermodesulfobacteriota</taxon>
        <taxon>Desulfobulbia</taxon>
        <taxon>Desulfobulbales</taxon>
        <taxon>Thiovibrionaceae</taxon>
        <taxon>Thiovibrio</taxon>
    </lineage>
</organism>
<gene>
    <name evidence="3" type="ORF">OLX77_08410</name>
</gene>
<keyword evidence="4" id="KW-1185">Reference proteome</keyword>
<dbReference type="GO" id="GO:0035438">
    <property type="term" value="F:cyclic-di-GMP binding"/>
    <property type="evidence" value="ECO:0007669"/>
    <property type="project" value="InterPro"/>
</dbReference>
<evidence type="ECO:0000256" key="1">
    <source>
        <dbReference type="SAM" id="Phobius"/>
    </source>
</evidence>
<accession>A0A9X4MFA9</accession>
<reference evidence="3" key="1">
    <citation type="journal article" date="2022" name="bioRxiv">
        <title>Thiovibrio frasassiensisgen. nov., sp. nov., an autotrophic, elemental sulfur disproportionating bacterium isolated from sulfidic karst sediment, and proposal of Thiovibrionaceae fam. nov.</title>
        <authorList>
            <person name="Aronson H."/>
            <person name="Thomas C."/>
            <person name="Bhattacharyya M."/>
            <person name="Eckstein S."/>
            <person name="Jensen S."/>
            <person name="Barco R."/>
            <person name="Macalady J."/>
            <person name="Amend J."/>
        </authorList>
    </citation>
    <scope>NUCLEOTIDE SEQUENCE</scope>
    <source>
        <strain evidence="3">RS19-109</strain>
    </source>
</reference>
<keyword evidence="1" id="KW-0472">Membrane</keyword>
<dbReference type="SUPFAM" id="SSF141371">
    <property type="entry name" value="PilZ domain-like"/>
    <property type="match status" value="1"/>
</dbReference>
<dbReference type="Gene3D" id="2.40.10.220">
    <property type="entry name" value="predicted glycosyltransferase like domains"/>
    <property type="match status" value="1"/>
</dbReference>
<evidence type="ECO:0000313" key="3">
    <source>
        <dbReference type="EMBL" id="MDG4476176.1"/>
    </source>
</evidence>
<proteinExistence type="predicted"/>
<reference evidence="3" key="2">
    <citation type="submission" date="2022-10" db="EMBL/GenBank/DDBJ databases">
        <authorList>
            <person name="Aronson H.S."/>
        </authorList>
    </citation>
    <scope>NUCLEOTIDE SEQUENCE</scope>
    <source>
        <strain evidence="3">RS19-109</strain>
    </source>
</reference>
<dbReference type="RefSeq" id="WP_307633146.1">
    <property type="nucleotide sequence ID" value="NZ_JAPHEH010000001.1"/>
</dbReference>
<evidence type="ECO:0000313" key="4">
    <source>
        <dbReference type="Proteomes" id="UP001154240"/>
    </source>
</evidence>
<dbReference type="AlphaFoldDB" id="A0A9X4MFA9"/>
<feature type="domain" description="PilZ" evidence="2">
    <location>
        <begin position="6"/>
        <end position="108"/>
    </location>
</feature>
<name>A0A9X4MFA9_9BACT</name>
<evidence type="ECO:0000259" key="2">
    <source>
        <dbReference type="Pfam" id="PF07238"/>
    </source>
</evidence>
<protein>
    <submittedName>
        <fullName evidence="3">PilZ domain-containing protein</fullName>
    </submittedName>
</protein>
<dbReference type="Pfam" id="PF07238">
    <property type="entry name" value="PilZ"/>
    <property type="match status" value="1"/>
</dbReference>